<evidence type="ECO:0000313" key="4">
    <source>
        <dbReference type="Proteomes" id="UP000682403"/>
    </source>
</evidence>
<feature type="compositionally biased region" description="Basic and acidic residues" evidence="1">
    <location>
        <begin position="77"/>
        <end position="96"/>
    </location>
</feature>
<evidence type="ECO:0008006" key="5">
    <source>
        <dbReference type="Google" id="ProtNLM"/>
    </source>
</evidence>
<organism evidence="3 4">
    <name type="scientific">Metabacillus flavus</name>
    <dbReference type="NCBI Taxonomy" id="2823519"/>
    <lineage>
        <taxon>Bacteria</taxon>
        <taxon>Bacillati</taxon>
        <taxon>Bacillota</taxon>
        <taxon>Bacilli</taxon>
        <taxon>Bacillales</taxon>
        <taxon>Bacillaceae</taxon>
        <taxon>Metabacillus</taxon>
    </lineage>
</organism>
<feature type="transmembrane region" description="Helical" evidence="2">
    <location>
        <begin position="6"/>
        <end position="25"/>
    </location>
</feature>
<proteinExistence type="predicted"/>
<evidence type="ECO:0000256" key="1">
    <source>
        <dbReference type="SAM" id="MobiDB-lite"/>
    </source>
</evidence>
<protein>
    <recommendedName>
        <fullName evidence="5">Swarming motility protein SwrB</fullName>
    </recommendedName>
</protein>
<dbReference type="RefSeq" id="WP_211558133.1">
    <property type="nucleotide sequence ID" value="NZ_JAGVRK010000001.1"/>
</dbReference>
<keyword evidence="2" id="KW-0472">Membrane</keyword>
<feature type="region of interest" description="Disordered" evidence="1">
    <location>
        <begin position="64"/>
        <end position="99"/>
    </location>
</feature>
<keyword evidence="2" id="KW-0812">Transmembrane</keyword>
<reference evidence="3 4" key="1">
    <citation type="submission" date="2021-04" db="EMBL/GenBank/DDBJ databases">
        <title>Metabacillus sp. strain KIGAM252 whole genome sequence.</title>
        <authorList>
            <person name="Seo M.-J."/>
            <person name="Cho E.-S."/>
            <person name="Hwang C.Y."/>
            <person name="Yoon D.J."/>
        </authorList>
    </citation>
    <scope>NUCLEOTIDE SEQUENCE [LARGE SCALE GENOMIC DNA]</scope>
    <source>
        <strain evidence="3 4">KIGAM252</strain>
    </source>
</reference>
<accession>A0ABS5LE43</accession>
<sequence length="155" mass="17840">MNGILTFASILLHIISFYFILLLFMKVSSLKQTKNEQESILEETEQLLAAFMLEQREEHDRFIGALDRNSAPGKAEPIFEKKGESDEQAVHEDPLPKHLKHAEELEDSIEWTSRALKSTDEVVTLHEKGYSIEEIAKQTDKGKTEVELLLKFRQN</sequence>
<evidence type="ECO:0000313" key="3">
    <source>
        <dbReference type="EMBL" id="MBS2969009.1"/>
    </source>
</evidence>
<dbReference type="Proteomes" id="UP000682403">
    <property type="component" value="Unassembled WGS sequence"/>
</dbReference>
<dbReference type="InterPro" id="IPR046118">
    <property type="entry name" value="DUF6115"/>
</dbReference>
<dbReference type="Pfam" id="PF19610">
    <property type="entry name" value="DUF6115"/>
    <property type="match status" value="1"/>
</dbReference>
<keyword evidence="4" id="KW-1185">Reference proteome</keyword>
<keyword evidence="2" id="KW-1133">Transmembrane helix</keyword>
<name>A0ABS5LE43_9BACI</name>
<gene>
    <name evidence="3" type="ORF">J9317_09580</name>
</gene>
<dbReference type="EMBL" id="JAGVRK010000001">
    <property type="protein sequence ID" value="MBS2969009.1"/>
    <property type="molecule type" value="Genomic_DNA"/>
</dbReference>
<evidence type="ECO:0000256" key="2">
    <source>
        <dbReference type="SAM" id="Phobius"/>
    </source>
</evidence>
<comment type="caution">
    <text evidence="3">The sequence shown here is derived from an EMBL/GenBank/DDBJ whole genome shotgun (WGS) entry which is preliminary data.</text>
</comment>